<keyword evidence="1" id="KW-0472">Membrane</keyword>
<keyword evidence="1" id="KW-0812">Transmembrane</keyword>
<reference evidence="2" key="1">
    <citation type="submission" date="2019-11" db="EMBL/GenBank/DDBJ databases">
        <authorList>
            <person name="Feng L."/>
        </authorList>
    </citation>
    <scope>NUCLEOTIDE SEQUENCE</scope>
    <source>
        <strain evidence="2">IbartlettiiLFYP30</strain>
    </source>
</reference>
<feature type="transmembrane region" description="Helical" evidence="1">
    <location>
        <begin position="353"/>
        <end position="375"/>
    </location>
</feature>
<keyword evidence="1" id="KW-1133">Transmembrane helix</keyword>
<dbReference type="AlphaFoldDB" id="A0A6N3F2B3"/>
<dbReference type="EMBL" id="CACRUE010000039">
    <property type="protein sequence ID" value="VYU46026.1"/>
    <property type="molecule type" value="Genomic_DNA"/>
</dbReference>
<feature type="transmembrane region" description="Helical" evidence="1">
    <location>
        <begin position="387"/>
        <end position="407"/>
    </location>
</feature>
<evidence type="ECO:0000256" key="1">
    <source>
        <dbReference type="SAM" id="Phobius"/>
    </source>
</evidence>
<accession>A0A6N3F2B3</accession>
<feature type="transmembrane region" description="Helical" evidence="1">
    <location>
        <begin position="319"/>
        <end position="341"/>
    </location>
</feature>
<proteinExistence type="predicted"/>
<feature type="transmembrane region" description="Helical" evidence="1">
    <location>
        <begin position="93"/>
        <end position="112"/>
    </location>
</feature>
<dbReference type="RefSeq" id="WP_024038428.1">
    <property type="nucleotide sequence ID" value="NZ_CACRUE010000039.1"/>
</dbReference>
<organism evidence="2">
    <name type="scientific">Intestinibacter bartlettii</name>
    <dbReference type="NCBI Taxonomy" id="261299"/>
    <lineage>
        <taxon>Bacteria</taxon>
        <taxon>Bacillati</taxon>
        <taxon>Bacillota</taxon>
        <taxon>Clostridia</taxon>
        <taxon>Peptostreptococcales</taxon>
        <taxon>Peptostreptococcaceae</taxon>
        <taxon>Intestinibacter</taxon>
    </lineage>
</organism>
<evidence type="ECO:0008006" key="3">
    <source>
        <dbReference type="Google" id="ProtNLM"/>
    </source>
</evidence>
<name>A0A6N3F2B3_9FIRM</name>
<feature type="transmembrane region" description="Helical" evidence="1">
    <location>
        <begin position="275"/>
        <end position="299"/>
    </location>
</feature>
<evidence type="ECO:0000313" key="2">
    <source>
        <dbReference type="EMBL" id="VYU46026.1"/>
    </source>
</evidence>
<sequence>MQVRGSDDTLEFADKFRNYSKEDGHQYRNLENKKFVLRRKSKVYCPNCKSETNLNDIYCKECGTCLESISKRTYDFSIKNILSNINIKDSFKVAGFATVILFFISVIVKQILGSLLGEYTSYINASDILLLLNGGDLSVFTSGSGMMSYGSYYNFSFQLCSLILLVLPVICLGISYKVFMKEKNTNELTLFIQAIGVGSLYGLILAVIALLSRNQLSIGGGFLSSGYSLIYGVGFISVLFRGFLLGFLSILYIGTKKEYEESNIYLGIFKQSIKTVALGYLIVFVLLVIGHLIGLSYVYEFGISNSISNINVFVVISQLAAYIWGFANFNIATIGSQSLFLPSLFKTSLSIDFKLCLIAFVALSALILFISGIKLNNKYKTSSKKPVLIFSVFYAVIMASLSIFTYVNINGGSLLGYNIVMNTNVILTLIMSFIYSFIVTFVGFKLSNWD</sequence>
<gene>
    <name evidence="2" type="ORF">IBLFYP30_02768</name>
</gene>
<feature type="transmembrane region" description="Helical" evidence="1">
    <location>
        <begin position="419"/>
        <end position="444"/>
    </location>
</feature>
<protein>
    <recommendedName>
        <fullName evidence="3">Double zinc ribbon</fullName>
    </recommendedName>
</protein>
<feature type="transmembrane region" description="Helical" evidence="1">
    <location>
        <begin position="188"/>
        <end position="209"/>
    </location>
</feature>
<feature type="transmembrane region" description="Helical" evidence="1">
    <location>
        <begin position="155"/>
        <end position="176"/>
    </location>
</feature>
<feature type="transmembrane region" description="Helical" evidence="1">
    <location>
        <begin position="229"/>
        <end position="254"/>
    </location>
</feature>